<keyword evidence="3" id="KW-1185">Reference proteome</keyword>
<dbReference type="EMBL" id="BDIP01008717">
    <property type="protein sequence ID" value="GIQ91977.1"/>
    <property type="molecule type" value="Genomic_DNA"/>
</dbReference>
<feature type="region of interest" description="Disordered" evidence="1">
    <location>
        <begin position="71"/>
        <end position="93"/>
    </location>
</feature>
<gene>
    <name evidence="2" type="ORF">KIPB_015487</name>
</gene>
<organism evidence="2 3">
    <name type="scientific">Kipferlia bialata</name>
    <dbReference type="NCBI Taxonomy" id="797122"/>
    <lineage>
        <taxon>Eukaryota</taxon>
        <taxon>Metamonada</taxon>
        <taxon>Carpediemonas-like organisms</taxon>
        <taxon>Kipferlia</taxon>
    </lineage>
</organism>
<comment type="caution">
    <text evidence="2">The sequence shown here is derived from an EMBL/GenBank/DDBJ whole genome shotgun (WGS) entry which is preliminary data.</text>
</comment>
<accession>A0A9K3GQQ3</accession>
<feature type="non-terminal residue" evidence="2">
    <location>
        <position position="1"/>
    </location>
</feature>
<dbReference type="OrthoDB" id="244158at2759"/>
<evidence type="ECO:0000256" key="1">
    <source>
        <dbReference type="SAM" id="MobiDB-lite"/>
    </source>
</evidence>
<reference evidence="2 3" key="1">
    <citation type="journal article" date="2018" name="PLoS ONE">
        <title>The draft genome of Kipferlia bialata reveals reductive genome evolution in fornicate parasites.</title>
        <authorList>
            <person name="Tanifuji G."/>
            <person name="Takabayashi S."/>
            <person name="Kume K."/>
            <person name="Takagi M."/>
            <person name="Nakayama T."/>
            <person name="Kamikawa R."/>
            <person name="Inagaki Y."/>
            <person name="Hashimoto T."/>
        </authorList>
    </citation>
    <scope>NUCLEOTIDE SEQUENCE [LARGE SCALE GENOMIC DNA]</scope>
    <source>
        <strain evidence="2">NY0173</strain>
    </source>
</reference>
<dbReference type="Proteomes" id="UP000265618">
    <property type="component" value="Unassembled WGS sequence"/>
</dbReference>
<evidence type="ECO:0000313" key="2">
    <source>
        <dbReference type="EMBL" id="GIQ91977.1"/>
    </source>
</evidence>
<evidence type="ECO:0000313" key="3">
    <source>
        <dbReference type="Proteomes" id="UP000265618"/>
    </source>
</evidence>
<dbReference type="AlphaFoldDB" id="A0A9K3GQQ3"/>
<name>A0A9K3GQQ3_9EUKA</name>
<sequence length="93" mass="10801">VIASIQRVFFPTELVRKQFIAVHLERTVGIMKSGCGLNDAENLHEFCWLLFRIRRKEPLMRQVSSFMDSMELSEASDTDPHESSDEINMSEIR</sequence>
<proteinExistence type="predicted"/>
<protein>
    <submittedName>
        <fullName evidence="2">Uncharacterized protein</fullName>
    </submittedName>
</protein>